<gene>
    <name evidence="2" type="ORF">KXJ69_07770</name>
</gene>
<dbReference type="EMBL" id="JAHWDP010000003">
    <property type="protein sequence ID" value="MBW2937999.1"/>
    <property type="molecule type" value="Genomic_DNA"/>
</dbReference>
<accession>A0A9X1JVH9</accession>
<evidence type="ECO:0000313" key="2">
    <source>
        <dbReference type="EMBL" id="MBW2937999.1"/>
    </source>
</evidence>
<evidence type="ECO:0000256" key="1">
    <source>
        <dbReference type="SAM" id="Phobius"/>
    </source>
</evidence>
<keyword evidence="1" id="KW-0472">Membrane</keyword>
<protein>
    <recommendedName>
        <fullName evidence="4">DUF4870 domain-containing protein</fullName>
    </recommendedName>
</protein>
<feature type="transmembrane region" description="Helical" evidence="1">
    <location>
        <begin position="6"/>
        <end position="24"/>
    </location>
</feature>
<dbReference type="RefSeq" id="WP_219052440.1">
    <property type="nucleotide sequence ID" value="NZ_JAHWDP010000003.1"/>
</dbReference>
<feature type="transmembrane region" description="Helical" evidence="1">
    <location>
        <begin position="62"/>
        <end position="81"/>
    </location>
</feature>
<reference evidence="2" key="1">
    <citation type="submission" date="2021-07" db="EMBL/GenBank/DDBJ databases">
        <title>Aureisphaera sp. CAU 1614 isolated from sea sediment.</title>
        <authorList>
            <person name="Kim W."/>
        </authorList>
    </citation>
    <scope>NUCLEOTIDE SEQUENCE</scope>
    <source>
        <strain evidence="2">CAU 1614</strain>
    </source>
</reference>
<sequence length="102" mass="11914">MNNPSAKTKAIIAYITFIGLLIAISMNQEKKEEYTLWHIKNMFGLLIILFIAVALQNSFIGFYIYWTCAIFWLFSLIMAIVGRKKGIPFFSEKFQQWFTFLG</sequence>
<evidence type="ECO:0008006" key="4">
    <source>
        <dbReference type="Google" id="ProtNLM"/>
    </source>
</evidence>
<comment type="caution">
    <text evidence="2">The sequence shown here is derived from an EMBL/GenBank/DDBJ whole genome shotgun (WGS) entry which is preliminary data.</text>
</comment>
<feature type="transmembrane region" description="Helical" evidence="1">
    <location>
        <begin position="36"/>
        <end position="56"/>
    </location>
</feature>
<keyword evidence="1" id="KW-0812">Transmembrane</keyword>
<name>A0A9X1JVH9_9FLAO</name>
<keyword evidence="3" id="KW-1185">Reference proteome</keyword>
<proteinExistence type="predicted"/>
<dbReference type="AlphaFoldDB" id="A0A9X1JVH9"/>
<dbReference type="Proteomes" id="UP001138686">
    <property type="component" value="Unassembled WGS sequence"/>
</dbReference>
<keyword evidence="1" id="KW-1133">Transmembrane helix</keyword>
<organism evidence="2 3">
    <name type="scientific">Halomarinibacterium sedimenti</name>
    <dbReference type="NCBI Taxonomy" id="2857106"/>
    <lineage>
        <taxon>Bacteria</taxon>
        <taxon>Pseudomonadati</taxon>
        <taxon>Bacteroidota</taxon>
        <taxon>Flavobacteriia</taxon>
        <taxon>Flavobacteriales</taxon>
        <taxon>Flavobacteriaceae</taxon>
        <taxon>Halomarinibacterium</taxon>
    </lineage>
</organism>
<evidence type="ECO:0000313" key="3">
    <source>
        <dbReference type="Proteomes" id="UP001138686"/>
    </source>
</evidence>